<accession>A0AAV1S004</accession>
<protein>
    <submittedName>
        <fullName evidence="1">Uncharacterized protein</fullName>
    </submittedName>
</protein>
<proteinExistence type="predicted"/>
<reference evidence="1 2" key="1">
    <citation type="submission" date="2024-01" db="EMBL/GenBank/DDBJ databases">
        <authorList>
            <person name="Waweru B."/>
        </authorList>
    </citation>
    <scope>NUCLEOTIDE SEQUENCE [LARGE SCALE GENOMIC DNA]</scope>
</reference>
<dbReference type="EMBL" id="CAWUPB010001160">
    <property type="protein sequence ID" value="CAK7343532.1"/>
    <property type="molecule type" value="Genomic_DNA"/>
</dbReference>
<dbReference type="AlphaFoldDB" id="A0AAV1S004"/>
<evidence type="ECO:0000313" key="1">
    <source>
        <dbReference type="EMBL" id="CAK7343532.1"/>
    </source>
</evidence>
<comment type="caution">
    <text evidence="1">The sequence shown here is derived from an EMBL/GenBank/DDBJ whole genome shotgun (WGS) entry which is preliminary data.</text>
</comment>
<gene>
    <name evidence="1" type="ORF">DCAF_LOCUS17356</name>
</gene>
<keyword evidence="2" id="KW-1185">Reference proteome</keyword>
<evidence type="ECO:0000313" key="2">
    <source>
        <dbReference type="Proteomes" id="UP001314170"/>
    </source>
</evidence>
<dbReference type="Proteomes" id="UP001314170">
    <property type="component" value="Unassembled WGS sequence"/>
</dbReference>
<name>A0AAV1S004_9ROSI</name>
<sequence length="93" mass="10338">MEHTFGIEPANIIVRSTLQVELEQLNFISIVPIGHGEIIVEGVPNIDEVLAMYAARAAWFLRLEKTRTVAPLKIPNPVVGGMENLGMGRCVWR</sequence>
<organism evidence="1 2">
    <name type="scientific">Dovyalis caffra</name>
    <dbReference type="NCBI Taxonomy" id="77055"/>
    <lineage>
        <taxon>Eukaryota</taxon>
        <taxon>Viridiplantae</taxon>
        <taxon>Streptophyta</taxon>
        <taxon>Embryophyta</taxon>
        <taxon>Tracheophyta</taxon>
        <taxon>Spermatophyta</taxon>
        <taxon>Magnoliopsida</taxon>
        <taxon>eudicotyledons</taxon>
        <taxon>Gunneridae</taxon>
        <taxon>Pentapetalae</taxon>
        <taxon>rosids</taxon>
        <taxon>fabids</taxon>
        <taxon>Malpighiales</taxon>
        <taxon>Salicaceae</taxon>
        <taxon>Flacourtieae</taxon>
        <taxon>Dovyalis</taxon>
    </lineage>
</organism>